<sequence>MYRYIKGTVEEINLDSIVIENNGIGYSIMMSSNAISRYSIGDNAKVYTKLIVREDDMYLCGFYSGEERKMFDLLTSVSKIGPKVGLSILSFAEPKQLGAYIISGDITKLSKAPGVGKKTAERIVLELKDKIDKTAVEFEPTLLETKPAVFTEDEAVDALMALGYTQAESKEAVSFVKSPGMNTEDIIKKALIYISSKMMK</sequence>
<evidence type="ECO:0000256" key="4">
    <source>
        <dbReference type="ARBA" id="ARBA00023172"/>
    </source>
</evidence>
<evidence type="ECO:0000256" key="5">
    <source>
        <dbReference type="ARBA" id="ARBA00023204"/>
    </source>
</evidence>
<dbReference type="InterPro" id="IPR003583">
    <property type="entry name" value="Hlx-hairpin-Hlx_DNA-bd_motif"/>
</dbReference>
<dbReference type="GO" id="GO:0005524">
    <property type="term" value="F:ATP binding"/>
    <property type="evidence" value="ECO:0007669"/>
    <property type="project" value="InterPro"/>
</dbReference>
<comment type="subcellular location">
    <subcellularLocation>
        <location evidence="6">Cytoplasm</location>
    </subcellularLocation>
</comment>
<dbReference type="CDD" id="cd14332">
    <property type="entry name" value="UBA_RuvA_C"/>
    <property type="match status" value="1"/>
</dbReference>
<dbReference type="SUPFAM" id="SSF47781">
    <property type="entry name" value="RuvA domain 2-like"/>
    <property type="match status" value="1"/>
</dbReference>
<dbReference type="InterPro" id="IPR010994">
    <property type="entry name" value="RuvA_2-like"/>
</dbReference>
<dbReference type="NCBIfam" id="TIGR00084">
    <property type="entry name" value="ruvA"/>
    <property type="match status" value="1"/>
</dbReference>
<dbReference type="InterPro" id="IPR012340">
    <property type="entry name" value="NA-bd_OB-fold"/>
</dbReference>
<dbReference type="Pfam" id="PF07499">
    <property type="entry name" value="RuvA_C"/>
    <property type="match status" value="1"/>
</dbReference>
<dbReference type="GO" id="GO:0005737">
    <property type="term" value="C:cytoplasm"/>
    <property type="evidence" value="ECO:0007669"/>
    <property type="project" value="UniProtKB-SubCell"/>
</dbReference>
<keyword evidence="9" id="KW-1185">Reference proteome</keyword>
<dbReference type="Gene3D" id="1.10.8.10">
    <property type="entry name" value="DNA helicase RuvA subunit, C-terminal domain"/>
    <property type="match status" value="1"/>
</dbReference>
<comment type="subunit">
    <text evidence="6">Homotetramer. Forms an RuvA(8)-RuvB(12)-Holliday junction (HJ) complex. HJ DNA is sandwiched between 2 RuvA tetramers; dsDNA enters through RuvA and exits via RuvB. An RuvB hexamer assembles on each DNA strand where it exits the tetramer. Each RuvB hexamer is contacted by two RuvA subunits (via domain III) on 2 adjacent RuvB subunits; this complex drives branch migration. In the full resolvosome a probable DNA-RuvA(4)-RuvB(12)-RuvC(2) complex forms which resolves the HJ.</text>
</comment>
<feature type="domain" description="Helix-hairpin-helix DNA-binding motif class 1" evidence="7">
    <location>
        <begin position="72"/>
        <end position="91"/>
    </location>
</feature>
<comment type="similarity">
    <text evidence="6">Belongs to the RuvA family.</text>
</comment>
<protein>
    <recommendedName>
        <fullName evidence="6">Holliday junction branch migration complex subunit RuvA</fullName>
    </recommendedName>
</protein>
<dbReference type="Pfam" id="PF01330">
    <property type="entry name" value="RuvA_N"/>
    <property type="match status" value="1"/>
</dbReference>
<dbReference type="GO" id="GO:0009379">
    <property type="term" value="C:Holliday junction helicase complex"/>
    <property type="evidence" value="ECO:0007669"/>
    <property type="project" value="InterPro"/>
</dbReference>
<feature type="region of interest" description="Domain III" evidence="6">
    <location>
        <begin position="151"/>
        <end position="200"/>
    </location>
</feature>
<evidence type="ECO:0000259" key="7">
    <source>
        <dbReference type="SMART" id="SM00278"/>
    </source>
</evidence>
<dbReference type="InterPro" id="IPR000085">
    <property type="entry name" value="RuvA"/>
</dbReference>
<keyword evidence="3 6" id="KW-0238">DNA-binding</keyword>
<dbReference type="GO" id="GO:0006310">
    <property type="term" value="P:DNA recombination"/>
    <property type="evidence" value="ECO:0007669"/>
    <property type="project" value="UniProtKB-UniRule"/>
</dbReference>
<dbReference type="Pfam" id="PF14520">
    <property type="entry name" value="HHH_5"/>
    <property type="match status" value="1"/>
</dbReference>
<gene>
    <name evidence="6 8" type="primary">ruvA</name>
    <name evidence="8" type="ORF">EXD82_07830</name>
</gene>
<dbReference type="InterPro" id="IPR011114">
    <property type="entry name" value="RuvA_C"/>
</dbReference>
<dbReference type="HAMAP" id="MF_00031">
    <property type="entry name" value="DNA_HJ_migration_RuvA"/>
    <property type="match status" value="1"/>
</dbReference>
<comment type="domain">
    <text evidence="6">Has three domains with a flexible linker between the domains II and III and assumes an 'L' shape. Domain III is highly mobile and contacts RuvB.</text>
</comment>
<feature type="domain" description="Helix-hairpin-helix DNA-binding motif class 1" evidence="7">
    <location>
        <begin position="107"/>
        <end position="126"/>
    </location>
</feature>
<dbReference type="InterPro" id="IPR013849">
    <property type="entry name" value="DNA_helicase_Holl-junc_RuvA_I"/>
</dbReference>
<dbReference type="OrthoDB" id="5293449at2"/>
<evidence type="ECO:0000256" key="1">
    <source>
        <dbReference type="ARBA" id="ARBA00022490"/>
    </source>
</evidence>
<keyword evidence="1 6" id="KW-0963">Cytoplasm</keyword>
<keyword evidence="2 6" id="KW-0227">DNA damage</keyword>
<evidence type="ECO:0000256" key="3">
    <source>
        <dbReference type="ARBA" id="ARBA00023125"/>
    </source>
</evidence>
<comment type="function">
    <text evidence="6">The RuvA-RuvB-RuvC complex processes Holliday junction (HJ) DNA during genetic recombination and DNA repair, while the RuvA-RuvB complex plays an important role in the rescue of blocked DNA replication forks via replication fork reversal (RFR). RuvA specifically binds to HJ cruciform DNA, conferring on it an open structure. The RuvB hexamer acts as an ATP-dependent pump, pulling dsDNA into and through the RuvAB complex. HJ branch migration allows RuvC to scan DNA until it finds its consensus sequence, where it cleaves and resolves the cruciform DNA.</text>
</comment>
<dbReference type="GO" id="GO:0000400">
    <property type="term" value="F:four-way junction DNA binding"/>
    <property type="evidence" value="ECO:0007669"/>
    <property type="project" value="UniProtKB-UniRule"/>
</dbReference>
<dbReference type="EMBL" id="SGJB01000013">
    <property type="protein sequence ID" value="TQQ84235.1"/>
    <property type="molecule type" value="Genomic_DNA"/>
</dbReference>
<dbReference type="SMART" id="SM00278">
    <property type="entry name" value="HhH1"/>
    <property type="match status" value="2"/>
</dbReference>
<dbReference type="RefSeq" id="WP_142536356.1">
    <property type="nucleotide sequence ID" value="NZ_SGJB01000013.1"/>
</dbReference>
<dbReference type="Gene3D" id="1.10.150.20">
    <property type="entry name" value="5' to 3' exonuclease, C-terminal subdomain"/>
    <property type="match status" value="1"/>
</dbReference>
<keyword evidence="5 6" id="KW-0234">DNA repair</keyword>
<evidence type="ECO:0000256" key="2">
    <source>
        <dbReference type="ARBA" id="ARBA00022763"/>
    </source>
</evidence>
<dbReference type="Gene3D" id="2.40.50.140">
    <property type="entry name" value="Nucleic acid-binding proteins"/>
    <property type="match status" value="1"/>
</dbReference>
<dbReference type="InterPro" id="IPR036267">
    <property type="entry name" value="RuvA_C_sf"/>
</dbReference>
<accession>A0A544QU58</accession>
<dbReference type="AlphaFoldDB" id="A0A544QU58"/>
<comment type="caution">
    <text evidence="6">Lacks conserved residue(s) required for the propagation of feature annotation.</text>
</comment>
<dbReference type="SUPFAM" id="SSF50249">
    <property type="entry name" value="Nucleic acid-binding proteins"/>
    <property type="match status" value="1"/>
</dbReference>
<evidence type="ECO:0000313" key="8">
    <source>
        <dbReference type="EMBL" id="TQQ84235.1"/>
    </source>
</evidence>
<keyword evidence="4 6" id="KW-0233">DNA recombination</keyword>
<organism evidence="8 9">
    <name type="scientific">Peptacetobacter hominis</name>
    <dbReference type="NCBI Taxonomy" id="2743610"/>
    <lineage>
        <taxon>Bacteria</taxon>
        <taxon>Bacillati</taxon>
        <taxon>Bacillota</taxon>
        <taxon>Clostridia</taxon>
        <taxon>Peptostreptococcales</taxon>
        <taxon>Peptostreptococcaceae</taxon>
        <taxon>Peptacetobacter</taxon>
    </lineage>
</organism>
<dbReference type="SUPFAM" id="SSF46929">
    <property type="entry name" value="DNA helicase RuvA subunit, C-terminal domain"/>
    <property type="match status" value="1"/>
</dbReference>
<comment type="caution">
    <text evidence="8">The sequence shown here is derived from an EMBL/GenBank/DDBJ whole genome shotgun (WGS) entry which is preliminary data.</text>
</comment>
<dbReference type="GO" id="GO:0009378">
    <property type="term" value="F:four-way junction helicase activity"/>
    <property type="evidence" value="ECO:0007669"/>
    <property type="project" value="InterPro"/>
</dbReference>
<dbReference type="Proteomes" id="UP000317863">
    <property type="component" value="Unassembled WGS sequence"/>
</dbReference>
<reference evidence="8 9" key="1">
    <citation type="submission" date="2019-02" db="EMBL/GenBank/DDBJ databases">
        <title>Peptostreptococcaceae bacterium ZHW00191 nov., a new bacterium isolated from the human gut.</title>
        <authorList>
            <person name="Zhou H.-W."/>
            <person name="Chen X.-J."/>
        </authorList>
    </citation>
    <scope>NUCLEOTIDE SEQUENCE [LARGE SCALE GENOMIC DNA]</scope>
    <source>
        <strain evidence="8 9">ZHW00191</strain>
    </source>
</reference>
<evidence type="ECO:0000313" key="9">
    <source>
        <dbReference type="Proteomes" id="UP000317863"/>
    </source>
</evidence>
<name>A0A544QU58_9FIRM</name>
<dbReference type="GO" id="GO:0048476">
    <property type="term" value="C:Holliday junction resolvase complex"/>
    <property type="evidence" value="ECO:0007669"/>
    <property type="project" value="UniProtKB-UniRule"/>
</dbReference>
<dbReference type="GO" id="GO:0006281">
    <property type="term" value="P:DNA repair"/>
    <property type="evidence" value="ECO:0007669"/>
    <property type="project" value="UniProtKB-UniRule"/>
</dbReference>
<proteinExistence type="inferred from homology"/>
<evidence type="ECO:0000256" key="6">
    <source>
        <dbReference type="HAMAP-Rule" id="MF_00031"/>
    </source>
</evidence>